<gene>
    <name evidence="2" type="ORF">C9374_006288</name>
</gene>
<dbReference type="EMBL" id="PYSW02000027">
    <property type="protein sequence ID" value="KAG2381299.1"/>
    <property type="molecule type" value="Genomic_DNA"/>
</dbReference>
<keyword evidence="3" id="KW-1185">Reference proteome</keyword>
<accession>A0AA88GHV9</accession>
<proteinExistence type="predicted"/>
<dbReference type="Pfam" id="PF09851">
    <property type="entry name" value="SHOCT"/>
    <property type="match status" value="1"/>
</dbReference>
<protein>
    <recommendedName>
        <fullName evidence="1">SHOCT domain-containing protein</fullName>
    </recommendedName>
</protein>
<sequence>MVLDDVDAPEGVTVILVNKFNKTQELKRKEHVKTKNGRIPLRDICKEWNLRNVVWVETDDPVTYDEKTGWSSLSFAFMDPVILKGDISLINQEKLAKEHMDKEFKKKPLGTSSSPSKGLDIVVSTEEKPIAPTYNERMCSSLVVASSVVIENKKPTTSATVNVHSSSSSEDVLSQIEKLAELKQKGILSEEEFTQKKKQLLGL</sequence>
<organism evidence="2 3">
    <name type="scientific">Naegleria lovaniensis</name>
    <name type="common">Amoeba</name>
    <dbReference type="NCBI Taxonomy" id="51637"/>
    <lineage>
        <taxon>Eukaryota</taxon>
        <taxon>Discoba</taxon>
        <taxon>Heterolobosea</taxon>
        <taxon>Tetramitia</taxon>
        <taxon>Eutetramitia</taxon>
        <taxon>Vahlkampfiidae</taxon>
        <taxon>Naegleria</taxon>
    </lineage>
</organism>
<comment type="caution">
    <text evidence="2">The sequence shown here is derived from an EMBL/GenBank/DDBJ whole genome shotgun (WGS) entry which is preliminary data.</text>
</comment>
<evidence type="ECO:0000313" key="2">
    <source>
        <dbReference type="EMBL" id="KAG2381299.1"/>
    </source>
</evidence>
<dbReference type="RefSeq" id="XP_044546979.1">
    <property type="nucleotide sequence ID" value="XM_044696131.1"/>
</dbReference>
<name>A0AA88GHV9_NAELO</name>
<reference evidence="2 3" key="1">
    <citation type="journal article" date="2018" name="BMC Genomics">
        <title>The genome of Naegleria lovaniensis, the basis for a comparative approach to unravel pathogenicity factors of the human pathogenic amoeba N. fowleri.</title>
        <authorList>
            <person name="Liechti N."/>
            <person name="Schurch N."/>
            <person name="Bruggmann R."/>
            <person name="Wittwer M."/>
        </authorList>
    </citation>
    <scope>NUCLEOTIDE SEQUENCE [LARGE SCALE GENOMIC DNA]</scope>
    <source>
        <strain evidence="2 3">ATCC 30569</strain>
    </source>
</reference>
<dbReference type="InterPro" id="IPR018649">
    <property type="entry name" value="SHOCT"/>
</dbReference>
<dbReference type="AlphaFoldDB" id="A0AA88GHV9"/>
<evidence type="ECO:0000259" key="1">
    <source>
        <dbReference type="Pfam" id="PF09851"/>
    </source>
</evidence>
<dbReference type="Proteomes" id="UP000816034">
    <property type="component" value="Unassembled WGS sequence"/>
</dbReference>
<evidence type="ECO:0000313" key="3">
    <source>
        <dbReference type="Proteomes" id="UP000816034"/>
    </source>
</evidence>
<dbReference type="GeneID" id="68098742"/>
<feature type="domain" description="SHOCT" evidence="1">
    <location>
        <begin position="175"/>
        <end position="201"/>
    </location>
</feature>